<evidence type="ECO:0000256" key="1">
    <source>
        <dbReference type="ARBA" id="ARBA00022754"/>
    </source>
</evidence>
<organism evidence="5 6">
    <name type="scientific">Desmophyllum pertusum</name>
    <dbReference type="NCBI Taxonomy" id="174260"/>
    <lineage>
        <taxon>Eukaryota</taxon>
        <taxon>Metazoa</taxon>
        <taxon>Cnidaria</taxon>
        <taxon>Anthozoa</taxon>
        <taxon>Hexacorallia</taxon>
        <taxon>Scleractinia</taxon>
        <taxon>Caryophylliina</taxon>
        <taxon>Caryophylliidae</taxon>
        <taxon>Desmophyllum</taxon>
    </lineage>
</organism>
<feature type="region of interest" description="Disordered" evidence="3">
    <location>
        <begin position="20"/>
        <end position="40"/>
    </location>
</feature>
<dbReference type="PROSITE" id="PS51842">
    <property type="entry name" value="IF_ROD_2"/>
    <property type="match status" value="1"/>
</dbReference>
<dbReference type="GO" id="GO:0005737">
    <property type="term" value="C:cytoplasm"/>
    <property type="evidence" value="ECO:0007669"/>
    <property type="project" value="TreeGrafter"/>
</dbReference>
<keyword evidence="1" id="KW-0403">Intermediate filament</keyword>
<comment type="caution">
    <text evidence="5">The sequence shown here is derived from an EMBL/GenBank/DDBJ whole genome shotgun (WGS) entry which is preliminary data.</text>
</comment>
<evidence type="ECO:0000256" key="3">
    <source>
        <dbReference type="SAM" id="MobiDB-lite"/>
    </source>
</evidence>
<evidence type="ECO:0000313" key="5">
    <source>
        <dbReference type="EMBL" id="KAJ7380237.1"/>
    </source>
</evidence>
<protein>
    <submittedName>
        <fullName evidence="5">Structural molecule</fullName>
    </submittedName>
</protein>
<evidence type="ECO:0000259" key="4">
    <source>
        <dbReference type="PROSITE" id="PS51842"/>
    </source>
</evidence>
<dbReference type="SUPFAM" id="SSF64593">
    <property type="entry name" value="Intermediate filament protein, coiled coil region"/>
    <property type="match status" value="1"/>
</dbReference>
<sequence length="74" mass="8504">MKQCKCDKYFSVLSDMASAIKSPAPSSTRNQSPKKMSLAKEKEELRHLNDRFAAYIDRVRGLEEQNSKLKKNAR</sequence>
<keyword evidence="6" id="KW-1185">Reference proteome</keyword>
<dbReference type="Proteomes" id="UP001163046">
    <property type="component" value="Unassembled WGS sequence"/>
</dbReference>
<dbReference type="InterPro" id="IPR039008">
    <property type="entry name" value="IF_rod_dom"/>
</dbReference>
<feature type="domain" description="IF rod" evidence="4">
    <location>
        <begin position="41"/>
        <end position="74"/>
    </location>
</feature>
<dbReference type="InterPro" id="IPR050405">
    <property type="entry name" value="Intermediate_filament"/>
</dbReference>
<dbReference type="OrthoDB" id="102442at2759"/>
<gene>
    <name evidence="5" type="primary">LMNB2</name>
    <name evidence="5" type="ORF">OS493_010952</name>
</gene>
<keyword evidence="2" id="KW-0175">Coiled coil</keyword>
<dbReference type="GO" id="GO:0005882">
    <property type="term" value="C:intermediate filament"/>
    <property type="evidence" value="ECO:0007669"/>
    <property type="project" value="UniProtKB-KW"/>
</dbReference>
<dbReference type="PANTHER" id="PTHR45652:SF21">
    <property type="entry name" value="ZINC FINGER CCCH DOMAIN-CONTAINING PROTEIN 13-LIKE ISOFORM X1"/>
    <property type="match status" value="1"/>
</dbReference>
<name>A0A9W9ZEL5_9CNID</name>
<evidence type="ECO:0000313" key="6">
    <source>
        <dbReference type="Proteomes" id="UP001163046"/>
    </source>
</evidence>
<dbReference type="PANTHER" id="PTHR45652">
    <property type="entry name" value="GLIAL FIBRILLARY ACIDIC PROTEIN"/>
    <property type="match status" value="1"/>
</dbReference>
<evidence type="ECO:0000256" key="2">
    <source>
        <dbReference type="ARBA" id="ARBA00023054"/>
    </source>
</evidence>
<feature type="compositionally biased region" description="Polar residues" evidence="3">
    <location>
        <begin position="24"/>
        <end position="34"/>
    </location>
</feature>
<dbReference type="GO" id="GO:0045109">
    <property type="term" value="P:intermediate filament organization"/>
    <property type="evidence" value="ECO:0007669"/>
    <property type="project" value="TreeGrafter"/>
</dbReference>
<dbReference type="Pfam" id="PF00038">
    <property type="entry name" value="Filament"/>
    <property type="match status" value="1"/>
</dbReference>
<dbReference type="EMBL" id="MU826354">
    <property type="protein sequence ID" value="KAJ7380237.1"/>
    <property type="molecule type" value="Genomic_DNA"/>
</dbReference>
<accession>A0A9W9ZEL5</accession>
<dbReference type="GO" id="GO:0005200">
    <property type="term" value="F:structural constituent of cytoskeleton"/>
    <property type="evidence" value="ECO:0007669"/>
    <property type="project" value="TreeGrafter"/>
</dbReference>
<dbReference type="AlphaFoldDB" id="A0A9W9ZEL5"/>
<proteinExistence type="predicted"/>
<reference evidence="5" key="1">
    <citation type="submission" date="2023-01" db="EMBL/GenBank/DDBJ databases">
        <title>Genome assembly of the deep-sea coral Lophelia pertusa.</title>
        <authorList>
            <person name="Herrera S."/>
            <person name="Cordes E."/>
        </authorList>
    </citation>
    <scope>NUCLEOTIDE SEQUENCE</scope>
    <source>
        <strain evidence="5">USNM1676648</strain>
        <tissue evidence="5">Polyp</tissue>
    </source>
</reference>